<keyword evidence="2" id="KW-0472">Membrane</keyword>
<dbReference type="Proteomes" id="UP000076998">
    <property type="component" value="Unassembled WGS sequence"/>
</dbReference>
<dbReference type="EMBL" id="LSTV01000002">
    <property type="protein sequence ID" value="OAH50302.1"/>
    <property type="molecule type" value="Genomic_DNA"/>
</dbReference>
<protein>
    <submittedName>
        <fullName evidence="3">Uncharacterized protein</fullName>
    </submittedName>
</protein>
<reference evidence="3 4" key="1">
    <citation type="submission" date="2016-02" db="EMBL/GenBank/DDBJ databases">
        <authorList>
            <person name="Wen L."/>
            <person name="He K."/>
            <person name="Yang H."/>
        </authorList>
    </citation>
    <scope>NUCLEOTIDE SEQUENCE [LARGE SCALE GENOMIC DNA]</scope>
    <source>
        <strain evidence="3 4">CD11_3</strain>
    </source>
</reference>
<name>A0A177KA82_9MICO</name>
<evidence type="ECO:0000256" key="2">
    <source>
        <dbReference type="SAM" id="Phobius"/>
    </source>
</evidence>
<keyword evidence="2" id="KW-0812">Transmembrane</keyword>
<comment type="caution">
    <text evidence="3">The sequence shown here is derived from an EMBL/GenBank/DDBJ whole genome shotgun (WGS) entry which is preliminary data.</text>
</comment>
<organism evidence="3 4">
    <name type="scientific">Microbacterium oleivorans</name>
    <dbReference type="NCBI Taxonomy" id="273677"/>
    <lineage>
        <taxon>Bacteria</taxon>
        <taxon>Bacillati</taxon>
        <taxon>Actinomycetota</taxon>
        <taxon>Actinomycetes</taxon>
        <taxon>Micrococcales</taxon>
        <taxon>Microbacteriaceae</taxon>
        <taxon>Microbacterium</taxon>
    </lineage>
</organism>
<feature type="region of interest" description="Disordered" evidence="1">
    <location>
        <begin position="1"/>
        <end position="28"/>
    </location>
</feature>
<sequence length="375" mass="39653">MEREGEEAVADAAASDAPAPRTRTATVAGPRRRRKLAFDLTVLGVVGILFIGAVGATSAVLYRQLYSPTAFVLDYLHLLADGRATDALLVPGVSATSKDLAAAGLPADASAALLRGSTLTPLSDVEPVSEETDADGTTAVTVTYRVGGHAGETTFEVERDDDEGGILPRWRFAQSPLAVIELGVRGSMQFEVNGFEIDKRQVSPEAEEADPLEPIPMLAFSPGLYSITVDTAATTSPGVAVLSDTPLAEIPVSFQAEPTDEFVGVVQREVDAFLAECATQKVLQPTGCPFGYYVRNRIVEPPTWSIEENPVVTLEPDGAGWAITRTQAVAKIDVQIQSIFDGSIYDVTELVPFFLTGKITILPDGTASIAVSAAD</sequence>
<dbReference type="RefSeq" id="WP_064002667.1">
    <property type="nucleotide sequence ID" value="NZ_LSTV01000002.1"/>
</dbReference>
<feature type="transmembrane region" description="Helical" evidence="2">
    <location>
        <begin position="40"/>
        <end position="62"/>
    </location>
</feature>
<evidence type="ECO:0000313" key="3">
    <source>
        <dbReference type="EMBL" id="OAH50302.1"/>
    </source>
</evidence>
<accession>A0A177KA82</accession>
<proteinExistence type="predicted"/>
<keyword evidence="2" id="KW-1133">Transmembrane helix</keyword>
<evidence type="ECO:0000313" key="4">
    <source>
        <dbReference type="Proteomes" id="UP000076998"/>
    </source>
</evidence>
<gene>
    <name evidence="3" type="ORF">AYL44_07510</name>
</gene>
<feature type="compositionally biased region" description="Low complexity" evidence="1">
    <location>
        <begin position="10"/>
        <end position="28"/>
    </location>
</feature>
<dbReference type="AlphaFoldDB" id="A0A177KA82"/>
<dbReference type="OrthoDB" id="3818356at2"/>
<evidence type="ECO:0000256" key="1">
    <source>
        <dbReference type="SAM" id="MobiDB-lite"/>
    </source>
</evidence>